<keyword evidence="4" id="KW-1185">Reference proteome</keyword>
<name>M1YFH9_NITG3</name>
<evidence type="ECO:0000313" key="4">
    <source>
        <dbReference type="Proteomes" id="UP000011704"/>
    </source>
</evidence>
<gene>
    <name evidence="3" type="ORF">NITGR_10037</name>
</gene>
<dbReference type="RefSeq" id="WP_005005322.1">
    <property type="nucleotide sequence ID" value="NZ_HG422173.1"/>
</dbReference>
<dbReference type="NCBIfam" id="TIGR02605">
    <property type="entry name" value="CxxC_CxxC_SSSS"/>
    <property type="match status" value="1"/>
</dbReference>
<proteinExistence type="predicted"/>
<sequence length="133" mass="14060">MPIYEYECESCGTTFELMQSINAKAPKQCETPKCQGKPRRKISASGFILKGSGWYATDYPSESRKKGWEAESKQGNGNGAAAPSGESCSSPGCSNPATTTAPKPKSNPIAEANKNPYSGSKKKAKKSGAKSTN</sequence>
<dbReference type="PANTHER" id="PTHR34404:SF2">
    <property type="entry name" value="CONSERVED SERINE RICH PROTEIN"/>
    <property type="match status" value="1"/>
</dbReference>
<dbReference type="SMART" id="SM00834">
    <property type="entry name" value="CxxC_CXXC_SSSS"/>
    <property type="match status" value="1"/>
</dbReference>
<comment type="caution">
    <text evidence="3">The sequence shown here is derived from an EMBL/GenBank/DDBJ whole genome shotgun (WGS) entry which is preliminary data.</text>
</comment>
<dbReference type="EMBL" id="CAQJ01000001">
    <property type="protein sequence ID" value="CCQ89180.1"/>
    <property type="molecule type" value="Genomic_DNA"/>
</dbReference>
<feature type="compositionally biased region" description="Basic and acidic residues" evidence="1">
    <location>
        <begin position="61"/>
        <end position="72"/>
    </location>
</feature>
<dbReference type="InParanoid" id="M1YFH9"/>
<feature type="domain" description="Putative regulatory protein FmdB zinc ribbon" evidence="2">
    <location>
        <begin position="1"/>
        <end position="43"/>
    </location>
</feature>
<accession>M1YFH9</accession>
<dbReference type="Pfam" id="PF09723">
    <property type="entry name" value="Zn_ribbon_8"/>
    <property type="match status" value="1"/>
</dbReference>
<evidence type="ECO:0000256" key="1">
    <source>
        <dbReference type="SAM" id="MobiDB-lite"/>
    </source>
</evidence>
<dbReference type="Proteomes" id="UP000011704">
    <property type="component" value="Unassembled WGS sequence"/>
</dbReference>
<dbReference type="PANTHER" id="PTHR34404">
    <property type="entry name" value="REGULATORY PROTEIN, FMDB FAMILY"/>
    <property type="match status" value="1"/>
</dbReference>
<organism evidence="3 4">
    <name type="scientific">Nitrospina gracilis (strain 3/211)</name>
    <dbReference type="NCBI Taxonomy" id="1266370"/>
    <lineage>
        <taxon>Bacteria</taxon>
        <taxon>Pseudomonadati</taxon>
        <taxon>Nitrospinota/Tectimicrobiota group</taxon>
        <taxon>Nitrospinota</taxon>
        <taxon>Nitrospinia</taxon>
        <taxon>Nitrospinales</taxon>
        <taxon>Nitrospinaceae</taxon>
        <taxon>Nitrospina</taxon>
    </lineage>
</organism>
<protein>
    <submittedName>
        <fullName evidence="3">Putative Regulatory protein, FmdB family</fullName>
    </submittedName>
</protein>
<evidence type="ECO:0000259" key="2">
    <source>
        <dbReference type="SMART" id="SM00834"/>
    </source>
</evidence>
<feature type="compositionally biased region" description="Low complexity" evidence="1">
    <location>
        <begin position="79"/>
        <end position="94"/>
    </location>
</feature>
<feature type="compositionally biased region" description="Basic residues" evidence="1">
    <location>
        <begin position="120"/>
        <end position="133"/>
    </location>
</feature>
<dbReference type="AlphaFoldDB" id="M1YFH9"/>
<feature type="region of interest" description="Disordered" evidence="1">
    <location>
        <begin position="52"/>
        <end position="133"/>
    </location>
</feature>
<dbReference type="InterPro" id="IPR013429">
    <property type="entry name" value="Regulatory_FmdB_Zinc_ribbon"/>
</dbReference>
<reference evidence="3 4" key="1">
    <citation type="journal article" date="2013" name="Front. Microbiol.">
        <title>The genome of Nitrospina gracilis illuminates the metabolism and evolution of the major marine nitrite oxidizer.</title>
        <authorList>
            <person name="Luecker S."/>
            <person name="Nowka B."/>
            <person name="Rattei T."/>
            <person name="Spieck E."/>
            <person name="and Daims H."/>
        </authorList>
    </citation>
    <scope>NUCLEOTIDE SEQUENCE [LARGE SCALE GENOMIC DNA]</scope>
    <source>
        <strain evidence="3 4">3/211</strain>
    </source>
</reference>
<dbReference type="OrthoDB" id="9813321at2"/>
<dbReference type="STRING" id="1266370.NITGR_10037"/>
<evidence type="ECO:0000313" key="3">
    <source>
        <dbReference type="EMBL" id="CCQ89180.1"/>
    </source>
</evidence>
<dbReference type="HOGENOM" id="CLU_136025_0_1_0"/>